<feature type="region of interest" description="Disordered" evidence="1">
    <location>
        <begin position="85"/>
        <end position="110"/>
    </location>
</feature>
<feature type="compositionally biased region" description="Basic and acidic residues" evidence="1">
    <location>
        <begin position="85"/>
        <end position="95"/>
    </location>
</feature>
<name>A0ABQ9GTF2_9NEOP</name>
<evidence type="ECO:0000313" key="3">
    <source>
        <dbReference type="Proteomes" id="UP001159363"/>
    </source>
</evidence>
<evidence type="ECO:0000313" key="2">
    <source>
        <dbReference type="EMBL" id="KAJ8875308.1"/>
    </source>
</evidence>
<dbReference type="EMBL" id="JARBHB010000009">
    <property type="protein sequence ID" value="KAJ8875308.1"/>
    <property type="molecule type" value="Genomic_DNA"/>
</dbReference>
<organism evidence="2 3">
    <name type="scientific">Dryococelus australis</name>
    <dbReference type="NCBI Taxonomy" id="614101"/>
    <lineage>
        <taxon>Eukaryota</taxon>
        <taxon>Metazoa</taxon>
        <taxon>Ecdysozoa</taxon>
        <taxon>Arthropoda</taxon>
        <taxon>Hexapoda</taxon>
        <taxon>Insecta</taxon>
        <taxon>Pterygota</taxon>
        <taxon>Neoptera</taxon>
        <taxon>Polyneoptera</taxon>
        <taxon>Phasmatodea</taxon>
        <taxon>Verophasmatodea</taxon>
        <taxon>Anareolatae</taxon>
        <taxon>Phasmatidae</taxon>
        <taxon>Eurycanthinae</taxon>
        <taxon>Dryococelus</taxon>
    </lineage>
</organism>
<keyword evidence="3" id="KW-1185">Reference proteome</keyword>
<proteinExistence type="predicted"/>
<protein>
    <submittedName>
        <fullName evidence="2">Uncharacterized protein</fullName>
    </submittedName>
</protein>
<dbReference type="Proteomes" id="UP001159363">
    <property type="component" value="Chromosome 8"/>
</dbReference>
<gene>
    <name evidence="2" type="ORF">PR048_023203</name>
</gene>
<reference evidence="2 3" key="1">
    <citation type="submission" date="2023-02" db="EMBL/GenBank/DDBJ databases">
        <title>LHISI_Scaffold_Assembly.</title>
        <authorList>
            <person name="Stuart O.P."/>
            <person name="Cleave R."/>
            <person name="Magrath M.J.L."/>
            <person name="Mikheyev A.S."/>
        </authorList>
    </citation>
    <scope>NUCLEOTIDE SEQUENCE [LARGE SCALE GENOMIC DNA]</scope>
    <source>
        <strain evidence="2">Daus_M_001</strain>
        <tissue evidence="2">Leg muscle</tissue>
    </source>
</reference>
<feature type="region of interest" description="Disordered" evidence="1">
    <location>
        <begin position="379"/>
        <end position="402"/>
    </location>
</feature>
<evidence type="ECO:0000256" key="1">
    <source>
        <dbReference type="SAM" id="MobiDB-lite"/>
    </source>
</evidence>
<sequence length="535" mass="61416">MTGDGTVSIECSGQSTGERRSLLASSIVGKWHLMLRSFETRRLITCGKSPARRPSRLPVSIDVQPTGRPACLPGRLPRYCRNARARETGDHRENPRTSGIVRHYSRVRKSGSNPTGNRIWLAVVVGEPSSRCTTATPGYTCNPTTPPIGSFRKFNTISAYTRQKAKSKYINRIRLERASRKQSIDTHKTPHDRVKRCRERKINIKASDRVNLRDNPLQAPKVARPSLCYRQKGHISTQELFSVSIGRRMNKVIRPGAVLIFHATEEYAVRIQVDLQQGFRKCSFYREKPISRVSTARSLEMERVAQRGRNSEGVACGHRSIRLDRDSVLVSLHVCYWLGALQEKADLVTQKRNNSVYRELLLHVPTEYPQRTKDIETLLGIERDGERGTDGDRERERDGKRGERDDWLETHEVKLVTRHVYWSYVSVGLQWVACREVRLWGTGRRAFNVRSGRLEWHESMSRVPTSCDVCHIWTALNIEILRDLMRVIKVNMEQRRIERARETGDPRENPPINGIIRHDSHMRNSEVIRPGIEPG</sequence>
<accession>A0ABQ9GTF2</accession>
<comment type="caution">
    <text evidence="2">The sequence shown here is derived from an EMBL/GenBank/DDBJ whole genome shotgun (WGS) entry which is preliminary data.</text>
</comment>